<evidence type="ECO:0000256" key="6">
    <source>
        <dbReference type="ARBA" id="ARBA00038076"/>
    </source>
</evidence>
<dbReference type="KEGG" id="aji:C0Z10_00650"/>
<dbReference type="Proteomes" id="UP000285875">
    <property type="component" value="Chromosome"/>
</dbReference>
<keyword evidence="3 7" id="KW-0812">Transmembrane</keyword>
<feature type="transmembrane region" description="Helical" evidence="7">
    <location>
        <begin position="473"/>
        <end position="492"/>
    </location>
</feature>
<evidence type="ECO:0000256" key="5">
    <source>
        <dbReference type="ARBA" id="ARBA00023136"/>
    </source>
</evidence>
<dbReference type="Pfam" id="PF12704">
    <property type="entry name" value="MacB_PCD"/>
    <property type="match status" value="1"/>
</dbReference>
<evidence type="ECO:0000313" key="10">
    <source>
        <dbReference type="EMBL" id="AZZ38503.1"/>
    </source>
</evidence>
<dbReference type="EMBL" id="CP025570">
    <property type="protein sequence ID" value="AZZ38503.1"/>
    <property type="molecule type" value="Genomic_DNA"/>
</dbReference>
<feature type="domain" description="ABC3 transporter permease C-terminal" evidence="8">
    <location>
        <begin position="256"/>
        <end position="371"/>
    </location>
</feature>
<evidence type="ECO:0000259" key="8">
    <source>
        <dbReference type="Pfam" id="PF02687"/>
    </source>
</evidence>
<comment type="similarity">
    <text evidence="6">Belongs to the ABC-4 integral membrane protein family.</text>
</comment>
<dbReference type="PANTHER" id="PTHR30572">
    <property type="entry name" value="MEMBRANE COMPONENT OF TRANSPORTER-RELATED"/>
    <property type="match status" value="1"/>
</dbReference>
<feature type="transmembrane region" description="Helical" evidence="7">
    <location>
        <begin position="749"/>
        <end position="777"/>
    </location>
</feature>
<dbReference type="PANTHER" id="PTHR30572:SF4">
    <property type="entry name" value="ABC TRANSPORTER PERMEASE YTRF"/>
    <property type="match status" value="1"/>
</dbReference>
<feature type="transmembrane region" description="Helical" evidence="7">
    <location>
        <begin position="417"/>
        <end position="444"/>
    </location>
</feature>
<dbReference type="GO" id="GO:0005886">
    <property type="term" value="C:plasma membrane"/>
    <property type="evidence" value="ECO:0007669"/>
    <property type="project" value="UniProtKB-SubCell"/>
</dbReference>
<keyword evidence="4 7" id="KW-1133">Transmembrane helix</keyword>
<feature type="transmembrane region" description="Helical" evidence="7">
    <location>
        <begin position="699"/>
        <end position="728"/>
    </location>
</feature>
<evidence type="ECO:0000256" key="4">
    <source>
        <dbReference type="ARBA" id="ARBA00022989"/>
    </source>
</evidence>
<dbReference type="InterPro" id="IPR025857">
    <property type="entry name" value="MacB_PCD"/>
</dbReference>
<sequence length="834" mass="87327">MLRNAVQEVRFHPGRYVATLVAIAISIGFMVGVSVFIRTQSNALGQQESLVTSRADVVVDLGSTSENIVPANVTSTIKAVQGVSAVEPALQTNEIVQKDDKAVQATFYGLPSERFRWAGLSSGSWPSQPTQIALSEEAAGKLGVQVGDKVASGTTELTVSGISDDPRSLFAQTVYVDPAMPIAAGFQPSVWLIATSPGSDPEQVSTAIQSAVSKLPGMAKPGTRAGDLQVAPADEYRARSITALTGNFDVFKYMLMVFAGVALMVGMIIIFTTFLILLAQRRRQIGLMRTVGASGGQVRGQFFVESVIIGIIGSLLGIVLGVLIALAGAAYTGALGFGLVMPWSDLAIEFGIGVVATVLAAFVPTLRATRVAPLEALRPAPTIETRRTSVALVIISSVLVVAGALLAWQALRVDRWNIAWAMGSVALLGIGILLSTPVYVPWVIRGLGLMIRPFGATARLSTANAVRNPVRTALTTGVLMLAVGIIVTLQIGTATTRQSVLDLIDEQFPVDLSVTAQAVTYDVNTGEPKPATSVALPSATVSDFSKLPNLKSQISLRGAPMVISDSDSPTLVMGADASQLRPVSSTTADQLAPGRVLMSADVGFKTGDHVDVKGARGTLNLTVTVSKAMENSSVAMVNSADLAKLTQAPPVVAVWAAMAERTDMAQTLAPIVSIQQRNPDVILGGGALYAAAIEQVLNILLIVMTTLFGVAVVIALIGVANTLGLSVVERRRESALLRAMGMQRGSLRLMLFFEAVQMVMAGVLVGIISGGFFAWLGIKSVFKMSGAPLSVKFAVDWPTTIGLIAICFVAASLASILPGRRAAKATPTEALAEE</sequence>
<evidence type="ECO:0000256" key="1">
    <source>
        <dbReference type="ARBA" id="ARBA00004651"/>
    </source>
</evidence>
<dbReference type="RefSeq" id="WP_097798115.1">
    <property type="nucleotide sequence ID" value="NZ_CP025570.1"/>
</dbReference>
<comment type="subcellular location">
    <subcellularLocation>
        <location evidence="1">Cell membrane</location>
        <topology evidence="1">Multi-pass membrane protein</topology>
    </subcellularLocation>
</comment>
<reference evidence="11" key="1">
    <citation type="submission" date="2017-12" db="EMBL/GenBank/DDBJ databases">
        <title>Whole genome sequencing of Acidipropionibacterium jensenii strains JS279 and JS280.</title>
        <authorList>
            <person name="Deptula P."/>
            <person name="Laine P."/>
            <person name="Smolander O.-P."/>
            <person name="Paulin L."/>
            <person name="Auvinen P."/>
            <person name="Varmanen P."/>
        </authorList>
    </citation>
    <scope>NUCLEOTIDE SEQUENCE [LARGE SCALE GENOMIC DNA]</scope>
    <source>
        <strain evidence="11">JS280</strain>
    </source>
</reference>
<feature type="transmembrane region" description="Helical" evidence="7">
    <location>
        <begin position="253"/>
        <end position="279"/>
    </location>
</feature>
<keyword evidence="2" id="KW-1003">Cell membrane</keyword>
<feature type="transmembrane region" description="Helical" evidence="7">
    <location>
        <begin position="16"/>
        <end position="37"/>
    </location>
</feature>
<dbReference type="GO" id="GO:0022857">
    <property type="term" value="F:transmembrane transporter activity"/>
    <property type="evidence" value="ECO:0007669"/>
    <property type="project" value="TreeGrafter"/>
</dbReference>
<gene>
    <name evidence="10" type="ORF">C0Z10_00650</name>
</gene>
<feature type="transmembrane region" description="Helical" evidence="7">
    <location>
        <begin position="797"/>
        <end position="817"/>
    </location>
</feature>
<dbReference type="InterPro" id="IPR050250">
    <property type="entry name" value="Macrolide_Exporter_MacB"/>
</dbReference>
<evidence type="ECO:0000256" key="7">
    <source>
        <dbReference type="SAM" id="Phobius"/>
    </source>
</evidence>
<keyword evidence="5 7" id="KW-0472">Membrane</keyword>
<feature type="transmembrane region" description="Helical" evidence="7">
    <location>
        <begin position="307"/>
        <end position="330"/>
    </location>
</feature>
<dbReference type="Pfam" id="PF02687">
    <property type="entry name" value="FtsX"/>
    <property type="match status" value="2"/>
</dbReference>
<feature type="transmembrane region" description="Helical" evidence="7">
    <location>
        <begin position="390"/>
        <end position="411"/>
    </location>
</feature>
<proteinExistence type="inferred from homology"/>
<organism evidence="10 11">
    <name type="scientific">Acidipropionibacterium jensenii</name>
    <dbReference type="NCBI Taxonomy" id="1749"/>
    <lineage>
        <taxon>Bacteria</taxon>
        <taxon>Bacillati</taxon>
        <taxon>Actinomycetota</taxon>
        <taxon>Actinomycetes</taxon>
        <taxon>Propionibacteriales</taxon>
        <taxon>Propionibacteriaceae</taxon>
        <taxon>Acidipropionibacterium</taxon>
    </lineage>
</organism>
<evidence type="ECO:0000256" key="3">
    <source>
        <dbReference type="ARBA" id="ARBA00022692"/>
    </source>
</evidence>
<name>A0A3Q9UHR1_9ACTN</name>
<evidence type="ECO:0000313" key="11">
    <source>
        <dbReference type="Proteomes" id="UP000285875"/>
    </source>
</evidence>
<accession>A0A3Q9UHR1</accession>
<feature type="domain" description="MacB-like periplasmic core" evidence="9">
    <location>
        <begin position="18"/>
        <end position="210"/>
    </location>
</feature>
<protein>
    <submittedName>
        <fullName evidence="10">ABC transporter substrate-binding protein</fullName>
    </submittedName>
</protein>
<dbReference type="AlphaFoldDB" id="A0A3Q9UHR1"/>
<feature type="transmembrane region" description="Helical" evidence="7">
    <location>
        <begin position="350"/>
        <end position="369"/>
    </location>
</feature>
<evidence type="ECO:0000259" key="9">
    <source>
        <dbReference type="Pfam" id="PF12704"/>
    </source>
</evidence>
<evidence type="ECO:0000256" key="2">
    <source>
        <dbReference type="ARBA" id="ARBA00022475"/>
    </source>
</evidence>
<feature type="domain" description="ABC3 transporter permease C-terminal" evidence="8">
    <location>
        <begin position="707"/>
        <end position="827"/>
    </location>
</feature>
<dbReference type="InterPro" id="IPR003838">
    <property type="entry name" value="ABC3_permease_C"/>
</dbReference>